<accession>A0A0C9XAD8</accession>
<feature type="non-terminal residue" evidence="1">
    <location>
        <position position="97"/>
    </location>
</feature>
<reference evidence="2" key="2">
    <citation type="submission" date="2015-01" db="EMBL/GenBank/DDBJ databases">
        <title>Evolutionary Origins and Diversification of the Mycorrhizal Mutualists.</title>
        <authorList>
            <consortium name="DOE Joint Genome Institute"/>
            <consortium name="Mycorrhizal Genomics Consortium"/>
            <person name="Kohler A."/>
            <person name="Kuo A."/>
            <person name="Nagy L.G."/>
            <person name="Floudas D."/>
            <person name="Copeland A."/>
            <person name="Barry K.W."/>
            <person name="Cichocki N."/>
            <person name="Veneault-Fourrey C."/>
            <person name="LaButti K."/>
            <person name="Lindquist E.A."/>
            <person name="Lipzen A."/>
            <person name="Lundell T."/>
            <person name="Morin E."/>
            <person name="Murat C."/>
            <person name="Riley R."/>
            <person name="Ohm R."/>
            <person name="Sun H."/>
            <person name="Tunlid A."/>
            <person name="Henrissat B."/>
            <person name="Grigoriev I.V."/>
            <person name="Hibbett D.S."/>
            <person name="Martin F."/>
        </authorList>
    </citation>
    <scope>NUCLEOTIDE SEQUENCE [LARGE SCALE GENOMIC DNA]</scope>
    <source>
        <strain evidence="2">LaAM-08-1</strain>
    </source>
</reference>
<dbReference type="Proteomes" id="UP000054477">
    <property type="component" value="Unassembled WGS sequence"/>
</dbReference>
<gene>
    <name evidence="1" type="ORF">K443DRAFT_33362</name>
</gene>
<sequence length="97" mass="11433">TLQKRFTNSNNSFTRLHRNDGRFRRNWLLRASPSTRTEDTADPLVVVEDSHWAKILSVTCTKRLSFIEVFDNDGHTYRPHQSPSFYPQSQYVLNQFS</sequence>
<name>A0A0C9XAD8_9AGAR</name>
<keyword evidence="2" id="KW-1185">Reference proteome</keyword>
<feature type="non-terminal residue" evidence="1">
    <location>
        <position position="1"/>
    </location>
</feature>
<evidence type="ECO:0000313" key="2">
    <source>
        <dbReference type="Proteomes" id="UP000054477"/>
    </source>
</evidence>
<reference evidence="1 2" key="1">
    <citation type="submission" date="2014-04" db="EMBL/GenBank/DDBJ databases">
        <authorList>
            <consortium name="DOE Joint Genome Institute"/>
            <person name="Kuo A."/>
            <person name="Kohler A."/>
            <person name="Nagy L.G."/>
            <person name="Floudas D."/>
            <person name="Copeland A."/>
            <person name="Barry K.W."/>
            <person name="Cichocki N."/>
            <person name="Veneault-Fourrey C."/>
            <person name="LaButti K."/>
            <person name="Lindquist E.A."/>
            <person name="Lipzen A."/>
            <person name="Lundell T."/>
            <person name="Morin E."/>
            <person name="Murat C."/>
            <person name="Sun H."/>
            <person name="Tunlid A."/>
            <person name="Henrissat B."/>
            <person name="Grigoriev I.V."/>
            <person name="Hibbett D.S."/>
            <person name="Martin F."/>
            <person name="Nordberg H.P."/>
            <person name="Cantor M.N."/>
            <person name="Hua S.X."/>
        </authorList>
    </citation>
    <scope>NUCLEOTIDE SEQUENCE [LARGE SCALE GENOMIC DNA]</scope>
    <source>
        <strain evidence="1 2">LaAM-08-1</strain>
    </source>
</reference>
<evidence type="ECO:0000313" key="1">
    <source>
        <dbReference type="EMBL" id="KIJ94661.1"/>
    </source>
</evidence>
<proteinExistence type="predicted"/>
<organism evidence="1 2">
    <name type="scientific">Laccaria amethystina LaAM-08-1</name>
    <dbReference type="NCBI Taxonomy" id="1095629"/>
    <lineage>
        <taxon>Eukaryota</taxon>
        <taxon>Fungi</taxon>
        <taxon>Dikarya</taxon>
        <taxon>Basidiomycota</taxon>
        <taxon>Agaricomycotina</taxon>
        <taxon>Agaricomycetes</taxon>
        <taxon>Agaricomycetidae</taxon>
        <taxon>Agaricales</taxon>
        <taxon>Agaricineae</taxon>
        <taxon>Hydnangiaceae</taxon>
        <taxon>Laccaria</taxon>
    </lineage>
</organism>
<dbReference type="AlphaFoldDB" id="A0A0C9XAD8"/>
<protein>
    <submittedName>
        <fullName evidence="1">Uncharacterized protein</fullName>
    </submittedName>
</protein>
<dbReference type="HOGENOM" id="CLU_2352270_0_0_1"/>
<dbReference type="EMBL" id="KN838783">
    <property type="protein sequence ID" value="KIJ94661.1"/>
    <property type="molecule type" value="Genomic_DNA"/>
</dbReference>